<dbReference type="RefSeq" id="WP_060908049.1">
    <property type="nucleotide sequence ID" value="NZ_JAFCKD010000201.1"/>
</dbReference>
<gene>
    <name evidence="2" type="ORF">NK6_255</name>
</gene>
<accession>A0A0E4FRY9</accession>
<evidence type="ECO:0000313" key="2">
    <source>
        <dbReference type="EMBL" id="BAR53443.1"/>
    </source>
</evidence>
<dbReference type="Pfam" id="PF07332">
    <property type="entry name" value="Phage_holin_3_6"/>
    <property type="match status" value="1"/>
</dbReference>
<name>A0A0E4FRY9_9BRAD</name>
<keyword evidence="1" id="KW-0472">Membrane</keyword>
<dbReference type="EMBL" id="AP014685">
    <property type="protein sequence ID" value="BAR53443.1"/>
    <property type="molecule type" value="Genomic_DNA"/>
</dbReference>
<reference evidence="2 3" key="1">
    <citation type="submission" date="2014-11" db="EMBL/GenBank/DDBJ databases">
        <title>Symbiosis island explosion on the genome of extra-slow-growing strains of soybean bradyrhizobia with massive insertion sequences.</title>
        <authorList>
            <person name="Iida T."/>
            <person name="Minamisawa K."/>
        </authorList>
    </citation>
    <scope>NUCLEOTIDE SEQUENCE [LARGE SCALE GENOMIC DNA]</scope>
    <source>
        <strain evidence="2 3">NK6</strain>
    </source>
</reference>
<keyword evidence="1" id="KW-1133">Transmembrane helix</keyword>
<organism evidence="2 3">
    <name type="scientific">Bradyrhizobium diazoefficiens</name>
    <dbReference type="NCBI Taxonomy" id="1355477"/>
    <lineage>
        <taxon>Bacteria</taxon>
        <taxon>Pseudomonadati</taxon>
        <taxon>Pseudomonadota</taxon>
        <taxon>Alphaproteobacteria</taxon>
        <taxon>Hyphomicrobiales</taxon>
        <taxon>Nitrobacteraceae</taxon>
        <taxon>Bradyrhizobium</taxon>
    </lineage>
</organism>
<evidence type="ECO:0000256" key="1">
    <source>
        <dbReference type="SAM" id="Phobius"/>
    </source>
</evidence>
<protein>
    <recommendedName>
        <fullName evidence="4">Phage holin family protein</fullName>
    </recommendedName>
</protein>
<evidence type="ECO:0008006" key="4">
    <source>
        <dbReference type="Google" id="ProtNLM"/>
    </source>
</evidence>
<dbReference type="AlphaFoldDB" id="A0A0E4FRY9"/>
<dbReference type="Proteomes" id="UP000063308">
    <property type="component" value="Chromosome"/>
</dbReference>
<dbReference type="InterPro" id="IPR009937">
    <property type="entry name" value="Phage_holin_3_6"/>
</dbReference>
<proteinExistence type="predicted"/>
<sequence>MSIERDIKTSQSEFSAISALLGDAMSQFAKLFQNEIDLAKAEVGDKLQKIGGGLGLIVGGAILVIPAIVMALFALSAGLISAGWSQPVSYLTSAAIAAAIAAALVAVGINRLDVRHLALRETIGQLERDKDTVKGMVR</sequence>
<feature type="transmembrane region" description="Helical" evidence="1">
    <location>
        <begin position="56"/>
        <end position="84"/>
    </location>
</feature>
<feature type="transmembrane region" description="Helical" evidence="1">
    <location>
        <begin position="90"/>
        <end position="110"/>
    </location>
</feature>
<evidence type="ECO:0000313" key="3">
    <source>
        <dbReference type="Proteomes" id="UP000063308"/>
    </source>
</evidence>
<keyword evidence="1" id="KW-0812">Transmembrane</keyword>